<evidence type="ECO:0000313" key="2">
    <source>
        <dbReference type="EMBL" id="MTV31797.1"/>
    </source>
</evidence>
<dbReference type="RefSeq" id="WP_155446472.1">
    <property type="nucleotide sequence ID" value="NZ_JAOQNR010000012.1"/>
</dbReference>
<gene>
    <name evidence="2" type="ORF">GJ654_12455</name>
</gene>
<reference evidence="2 3" key="1">
    <citation type="submission" date="2019-11" db="EMBL/GenBank/DDBJ databases">
        <title>Whole-genome sequence of a Rhodoblastus acidophilus DSM 142.</title>
        <authorList>
            <person name="Kyndt J.A."/>
            <person name="Meyer T.E."/>
        </authorList>
    </citation>
    <scope>NUCLEOTIDE SEQUENCE [LARGE SCALE GENOMIC DNA]</scope>
    <source>
        <strain evidence="2 3">DSM 142</strain>
    </source>
</reference>
<name>A0A6N8DN06_RHOAC</name>
<sequence length="262" mass="29749">MDEVFVGFPNWRTPEKVKKMNDYRDEEEAASPRQSRKSKHYPFDWPEIGPVDLQIGPSNIFLTDEYKDVARDSDRERRIYFGATTGLARVLAIPLGMPIYKASTCPPDGLERRMLQLNADAHAAVAREGDNWRKDPGFTRWFPSHIFPMQRLSECSPVRVEPRGLVVRLPKEMEPEEFDARFDAQMRSGAIDLWAMTPEGSAHCAAVGVARDAVLRHTEYPGWKRMPATELVAFSIYSGADRALCIVESIIAAHYGLKRKPI</sequence>
<evidence type="ECO:0000313" key="3">
    <source>
        <dbReference type="Proteomes" id="UP000439113"/>
    </source>
</evidence>
<protein>
    <submittedName>
        <fullName evidence="2">Uncharacterized protein</fullName>
    </submittedName>
</protein>
<comment type="caution">
    <text evidence="2">The sequence shown here is derived from an EMBL/GenBank/DDBJ whole genome shotgun (WGS) entry which is preliminary data.</text>
</comment>
<dbReference type="Proteomes" id="UP000439113">
    <property type="component" value="Unassembled WGS sequence"/>
</dbReference>
<feature type="region of interest" description="Disordered" evidence="1">
    <location>
        <begin position="17"/>
        <end position="41"/>
    </location>
</feature>
<organism evidence="2 3">
    <name type="scientific">Rhodoblastus acidophilus</name>
    <name type="common">Rhodopseudomonas acidophila</name>
    <dbReference type="NCBI Taxonomy" id="1074"/>
    <lineage>
        <taxon>Bacteria</taxon>
        <taxon>Pseudomonadati</taxon>
        <taxon>Pseudomonadota</taxon>
        <taxon>Alphaproteobacteria</taxon>
        <taxon>Hyphomicrobiales</taxon>
        <taxon>Rhodoblastaceae</taxon>
        <taxon>Rhodoblastus</taxon>
    </lineage>
</organism>
<accession>A0A6N8DN06</accession>
<evidence type="ECO:0000256" key="1">
    <source>
        <dbReference type="SAM" id="MobiDB-lite"/>
    </source>
</evidence>
<dbReference type="EMBL" id="WNKS01000010">
    <property type="protein sequence ID" value="MTV31797.1"/>
    <property type="molecule type" value="Genomic_DNA"/>
</dbReference>
<dbReference type="AlphaFoldDB" id="A0A6N8DN06"/>
<proteinExistence type="predicted"/>